<keyword evidence="6 10" id="KW-0479">Metal-binding</keyword>
<feature type="binding site" evidence="10">
    <location>
        <position position="131"/>
    </location>
    <ligand>
        <name>Mg(2+)</name>
        <dbReference type="ChEBI" id="CHEBI:18420"/>
        <label>2</label>
    </ligand>
</feature>
<proteinExistence type="inferred from homology"/>
<evidence type="ECO:0000256" key="5">
    <source>
        <dbReference type="ARBA" id="ARBA00022722"/>
    </source>
</evidence>
<organism evidence="12">
    <name type="scientific">Caldimicrobium thiodismutans</name>
    <dbReference type="NCBI Taxonomy" id="1653476"/>
    <lineage>
        <taxon>Bacteria</taxon>
        <taxon>Pseudomonadati</taxon>
        <taxon>Thermodesulfobacteriota</taxon>
        <taxon>Thermodesulfobacteria</taxon>
        <taxon>Thermodesulfobacteriales</taxon>
        <taxon>Thermodesulfobacteriaceae</taxon>
        <taxon>Caldimicrobium</taxon>
    </lineage>
</organism>
<sequence>MVELYTDGCSLGNPGPGGYACLIRNGERETILSGGEPYTTNNRMELLSVIKGLAYFTEPKKVRVYTDSEYVLKGATEWLPQWRRKGFKASSGKPVKNQDLWLELEKWLNFHEVTFVKVPAHAGHPENERVDRLAKKEAEKWRRNF</sequence>
<dbReference type="PANTHER" id="PTHR10642">
    <property type="entry name" value="RIBONUCLEASE H1"/>
    <property type="match status" value="1"/>
</dbReference>
<evidence type="ECO:0000256" key="8">
    <source>
        <dbReference type="ARBA" id="ARBA00022801"/>
    </source>
</evidence>
<dbReference type="InterPro" id="IPR012337">
    <property type="entry name" value="RNaseH-like_sf"/>
</dbReference>
<evidence type="ECO:0000256" key="2">
    <source>
        <dbReference type="ARBA" id="ARBA00005300"/>
    </source>
</evidence>
<dbReference type="NCBIfam" id="NF001236">
    <property type="entry name" value="PRK00203.1"/>
    <property type="match status" value="1"/>
</dbReference>
<dbReference type="GO" id="GO:0043137">
    <property type="term" value="P:DNA replication, removal of RNA primer"/>
    <property type="evidence" value="ECO:0007669"/>
    <property type="project" value="TreeGrafter"/>
</dbReference>
<keyword evidence="7 10" id="KW-0255">Endonuclease</keyword>
<evidence type="ECO:0000256" key="4">
    <source>
        <dbReference type="ARBA" id="ARBA00012180"/>
    </source>
</evidence>
<comment type="cofactor">
    <cofactor evidence="10">
        <name>Mg(2+)</name>
        <dbReference type="ChEBI" id="CHEBI:18420"/>
    </cofactor>
    <text evidence="10">Binds 1 Mg(2+) ion per subunit. May bind a second metal ion at a regulatory site, or after substrate binding.</text>
</comment>
<evidence type="ECO:0000313" key="12">
    <source>
        <dbReference type="EMBL" id="HGV55610.1"/>
    </source>
</evidence>
<dbReference type="SUPFAM" id="SSF53098">
    <property type="entry name" value="Ribonuclease H-like"/>
    <property type="match status" value="1"/>
</dbReference>
<protein>
    <recommendedName>
        <fullName evidence="4 10">Ribonuclease H</fullName>
        <shortName evidence="10">RNase H</shortName>
        <ecNumber evidence="4 10">3.1.26.4</ecNumber>
    </recommendedName>
</protein>
<feature type="binding site" evidence="10">
    <location>
        <position position="7"/>
    </location>
    <ligand>
        <name>Mg(2+)</name>
        <dbReference type="ChEBI" id="CHEBI:18420"/>
        <label>2</label>
    </ligand>
</feature>
<dbReference type="InterPro" id="IPR050092">
    <property type="entry name" value="RNase_H"/>
</dbReference>
<keyword evidence="9 10" id="KW-0460">Magnesium</keyword>
<evidence type="ECO:0000256" key="9">
    <source>
        <dbReference type="ARBA" id="ARBA00022842"/>
    </source>
</evidence>
<evidence type="ECO:0000256" key="6">
    <source>
        <dbReference type="ARBA" id="ARBA00022723"/>
    </source>
</evidence>
<dbReference type="InterPro" id="IPR022892">
    <property type="entry name" value="RNaseHI"/>
</dbReference>
<comment type="similarity">
    <text evidence="2 10">Belongs to the RNase H family.</text>
</comment>
<feature type="binding site" evidence="10">
    <location>
        <position position="67"/>
    </location>
    <ligand>
        <name>Mg(2+)</name>
        <dbReference type="ChEBI" id="CHEBI:18420"/>
        <label>1</label>
    </ligand>
</feature>
<evidence type="ECO:0000256" key="3">
    <source>
        <dbReference type="ARBA" id="ARBA00011245"/>
    </source>
</evidence>
<dbReference type="HAMAP" id="MF_00042">
    <property type="entry name" value="RNase_H"/>
    <property type="match status" value="1"/>
</dbReference>
<feature type="binding site" evidence="10">
    <location>
        <position position="45"/>
    </location>
    <ligand>
        <name>Mg(2+)</name>
        <dbReference type="ChEBI" id="CHEBI:18420"/>
        <label>1</label>
    </ligand>
</feature>
<feature type="domain" description="RNase H type-1" evidence="11">
    <location>
        <begin position="1"/>
        <end position="139"/>
    </location>
</feature>
<comment type="catalytic activity">
    <reaction evidence="1 10">
        <text>Endonucleolytic cleavage to 5'-phosphomonoester.</text>
        <dbReference type="EC" id="3.1.26.4"/>
    </reaction>
</comment>
<dbReference type="GO" id="GO:0003676">
    <property type="term" value="F:nucleic acid binding"/>
    <property type="evidence" value="ECO:0007669"/>
    <property type="project" value="InterPro"/>
</dbReference>
<comment type="subunit">
    <text evidence="3 10">Monomer.</text>
</comment>
<evidence type="ECO:0000256" key="7">
    <source>
        <dbReference type="ARBA" id="ARBA00022759"/>
    </source>
</evidence>
<dbReference type="Gene3D" id="3.30.420.10">
    <property type="entry name" value="Ribonuclease H-like superfamily/Ribonuclease H"/>
    <property type="match status" value="1"/>
</dbReference>
<comment type="function">
    <text evidence="10">Endonuclease that specifically degrades the RNA of RNA-DNA hybrids.</text>
</comment>
<dbReference type="CDD" id="cd09278">
    <property type="entry name" value="RNase_HI_prokaryote_like"/>
    <property type="match status" value="1"/>
</dbReference>
<keyword evidence="5 10" id="KW-0540">Nuclease</keyword>
<keyword evidence="10" id="KW-0963">Cytoplasm</keyword>
<comment type="subcellular location">
    <subcellularLocation>
        <location evidence="10">Cytoplasm</location>
    </subcellularLocation>
</comment>
<dbReference type="EMBL" id="DSZU01000104">
    <property type="protein sequence ID" value="HGV55610.1"/>
    <property type="molecule type" value="Genomic_DNA"/>
</dbReference>
<dbReference type="AlphaFoldDB" id="A0A832GR65"/>
<keyword evidence="8 10" id="KW-0378">Hydrolase</keyword>
<evidence type="ECO:0000259" key="11">
    <source>
        <dbReference type="PROSITE" id="PS50879"/>
    </source>
</evidence>
<dbReference type="GO" id="GO:0000287">
    <property type="term" value="F:magnesium ion binding"/>
    <property type="evidence" value="ECO:0007669"/>
    <property type="project" value="UniProtKB-UniRule"/>
</dbReference>
<dbReference type="PANTHER" id="PTHR10642:SF26">
    <property type="entry name" value="RIBONUCLEASE H1"/>
    <property type="match status" value="1"/>
</dbReference>
<name>A0A832GR65_9BACT</name>
<dbReference type="PROSITE" id="PS50879">
    <property type="entry name" value="RNASE_H_1"/>
    <property type="match status" value="1"/>
</dbReference>
<evidence type="ECO:0000256" key="1">
    <source>
        <dbReference type="ARBA" id="ARBA00000077"/>
    </source>
</evidence>
<dbReference type="InterPro" id="IPR036397">
    <property type="entry name" value="RNaseH_sf"/>
</dbReference>
<dbReference type="InterPro" id="IPR002156">
    <property type="entry name" value="RNaseH_domain"/>
</dbReference>
<dbReference type="GO" id="GO:0004523">
    <property type="term" value="F:RNA-DNA hybrid ribonuclease activity"/>
    <property type="evidence" value="ECO:0007669"/>
    <property type="project" value="UniProtKB-UniRule"/>
</dbReference>
<dbReference type="GO" id="GO:0005737">
    <property type="term" value="C:cytoplasm"/>
    <property type="evidence" value="ECO:0007669"/>
    <property type="project" value="UniProtKB-SubCell"/>
</dbReference>
<reference evidence="12" key="1">
    <citation type="journal article" date="2020" name="mSystems">
        <title>Genome- and Community-Level Interaction Insights into Carbon Utilization and Element Cycling Functions of Hydrothermarchaeota in Hydrothermal Sediment.</title>
        <authorList>
            <person name="Zhou Z."/>
            <person name="Liu Y."/>
            <person name="Xu W."/>
            <person name="Pan J."/>
            <person name="Luo Z.H."/>
            <person name="Li M."/>
        </authorList>
    </citation>
    <scope>NUCLEOTIDE SEQUENCE [LARGE SCALE GENOMIC DNA]</scope>
    <source>
        <strain evidence="12">SpSt-605</strain>
    </source>
</reference>
<comment type="caution">
    <text evidence="12">The sequence shown here is derived from an EMBL/GenBank/DDBJ whole genome shotgun (WGS) entry which is preliminary data.</text>
</comment>
<evidence type="ECO:0000256" key="10">
    <source>
        <dbReference type="HAMAP-Rule" id="MF_00042"/>
    </source>
</evidence>
<dbReference type="Pfam" id="PF00075">
    <property type="entry name" value="RNase_H"/>
    <property type="match status" value="1"/>
</dbReference>
<feature type="binding site" evidence="10">
    <location>
        <position position="7"/>
    </location>
    <ligand>
        <name>Mg(2+)</name>
        <dbReference type="ChEBI" id="CHEBI:18420"/>
        <label>1</label>
    </ligand>
</feature>
<dbReference type="EC" id="3.1.26.4" evidence="4 10"/>
<accession>A0A832GR65</accession>
<gene>
    <name evidence="10" type="primary">rnhA</name>
    <name evidence="12" type="ORF">ENT73_05955</name>
</gene>